<dbReference type="STRING" id="888741.HMPREF9098_2247"/>
<accession>F0F2B2</accession>
<evidence type="ECO:0000313" key="1">
    <source>
        <dbReference type="EMBL" id="EGC16412.1"/>
    </source>
</evidence>
<sequence>MQTQRQRILAVLTRGETLTVRQIFENLHINCPTINYILLGAIMV</sequence>
<dbReference type="EMBL" id="AEWV01000042">
    <property type="protein sequence ID" value="EGC16412.1"/>
    <property type="molecule type" value="Genomic_DNA"/>
</dbReference>
<evidence type="ECO:0000313" key="2">
    <source>
        <dbReference type="Proteomes" id="UP000004088"/>
    </source>
</evidence>
<dbReference type="Proteomes" id="UP000004088">
    <property type="component" value="Unassembled WGS sequence"/>
</dbReference>
<organism evidence="1 2">
    <name type="scientific">Kingella denitrificans ATCC 33394</name>
    <dbReference type="NCBI Taxonomy" id="888741"/>
    <lineage>
        <taxon>Bacteria</taxon>
        <taxon>Pseudomonadati</taxon>
        <taxon>Pseudomonadota</taxon>
        <taxon>Betaproteobacteria</taxon>
        <taxon>Neisseriales</taxon>
        <taxon>Neisseriaceae</taxon>
        <taxon>Kingella</taxon>
    </lineage>
</organism>
<comment type="caution">
    <text evidence="1">The sequence shown here is derived from an EMBL/GenBank/DDBJ whole genome shotgun (WGS) entry which is preliminary data.</text>
</comment>
<name>F0F2B2_9NEIS</name>
<dbReference type="RefSeq" id="WP_003784438.1">
    <property type="nucleotide sequence ID" value="NZ_GL870929.1"/>
</dbReference>
<dbReference type="AlphaFoldDB" id="F0F2B2"/>
<keyword evidence="2" id="KW-1185">Reference proteome</keyword>
<reference evidence="1 2" key="1">
    <citation type="submission" date="2011-01" db="EMBL/GenBank/DDBJ databases">
        <authorList>
            <person name="Muzny D."/>
            <person name="Qin X."/>
            <person name="Deng J."/>
            <person name="Jiang H."/>
            <person name="Liu Y."/>
            <person name="Qu J."/>
            <person name="Song X.-Z."/>
            <person name="Zhang L."/>
            <person name="Thornton R."/>
            <person name="Coyle M."/>
            <person name="Francisco L."/>
            <person name="Jackson L."/>
            <person name="Javaid M."/>
            <person name="Korchina V."/>
            <person name="Kovar C."/>
            <person name="Mata R."/>
            <person name="Mathew T."/>
            <person name="Ngo R."/>
            <person name="Nguyen L."/>
            <person name="Nguyen N."/>
            <person name="Okwuonu G."/>
            <person name="Ongeri F."/>
            <person name="Pham C."/>
            <person name="Simmons D."/>
            <person name="Wilczek-Boney K."/>
            <person name="Hale W."/>
            <person name="Jakkamsetti A."/>
            <person name="Pham P."/>
            <person name="Ruth R."/>
            <person name="San Lucas F."/>
            <person name="Warren J."/>
            <person name="Zhang J."/>
            <person name="Zhao Z."/>
            <person name="Zhou C."/>
            <person name="Zhu D."/>
            <person name="Lee S."/>
            <person name="Bess C."/>
            <person name="Blankenburg K."/>
            <person name="Forbes L."/>
            <person name="Fu Q."/>
            <person name="Gubbala S."/>
            <person name="Hirani K."/>
            <person name="Jayaseelan J.C."/>
            <person name="Lara F."/>
            <person name="Munidasa M."/>
            <person name="Palculict T."/>
            <person name="Patil S."/>
            <person name="Pu L.-L."/>
            <person name="Saada N."/>
            <person name="Tang L."/>
            <person name="Weissenberger G."/>
            <person name="Zhu Y."/>
            <person name="Hemphill L."/>
            <person name="Shang Y."/>
            <person name="Youmans B."/>
            <person name="Ayvaz T."/>
            <person name="Ross M."/>
            <person name="Santibanez J."/>
            <person name="Aqrawi P."/>
            <person name="Gross S."/>
            <person name="Joshi V."/>
            <person name="Fowler G."/>
            <person name="Nazareth L."/>
            <person name="Reid J."/>
            <person name="Worley K."/>
            <person name="Petrosino J."/>
            <person name="Highlander S."/>
            <person name="Gibbs R."/>
        </authorList>
    </citation>
    <scope>NUCLEOTIDE SEQUENCE [LARGE SCALE GENOMIC DNA]</scope>
    <source>
        <strain evidence="1 2">ATCC 33394</strain>
    </source>
</reference>
<protein>
    <submittedName>
        <fullName evidence="1">Uncharacterized protein</fullName>
    </submittedName>
</protein>
<proteinExistence type="predicted"/>
<dbReference type="HOGENOM" id="CLU_3217372_0_0_4"/>
<gene>
    <name evidence="1" type="ORF">HMPREF9098_2247</name>
</gene>